<dbReference type="GO" id="GO:0005524">
    <property type="term" value="F:ATP binding"/>
    <property type="evidence" value="ECO:0007669"/>
    <property type="project" value="UniProtKB-KW"/>
</dbReference>
<dbReference type="PROSITE" id="PS00674">
    <property type="entry name" value="AAA"/>
    <property type="match status" value="1"/>
</dbReference>
<keyword evidence="9" id="KW-0472">Membrane</keyword>
<evidence type="ECO:0000256" key="13">
    <source>
        <dbReference type="SAM" id="MobiDB-lite"/>
    </source>
</evidence>
<dbReference type="PANTHER" id="PTHR23077">
    <property type="entry name" value="AAA-FAMILY ATPASE"/>
    <property type="match status" value="1"/>
</dbReference>
<name>A0AA35NJA1_SACUV</name>
<dbReference type="SUPFAM" id="SSF52540">
    <property type="entry name" value="P-loop containing nucleoside triphosphate hydrolases"/>
    <property type="match status" value="2"/>
</dbReference>
<dbReference type="CDD" id="cd19526">
    <property type="entry name" value="RecA-like_PEX1_r2"/>
    <property type="match status" value="1"/>
</dbReference>
<keyword evidence="5" id="KW-0547">Nucleotide-binding</keyword>
<dbReference type="Gene3D" id="3.10.330.10">
    <property type="match status" value="1"/>
</dbReference>
<dbReference type="PANTHER" id="PTHR23077:SF12">
    <property type="entry name" value="PEROXISOMAL ATPASE PEX1"/>
    <property type="match status" value="1"/>
</dbReference>
<feature type="domain" description="AAA+ ATPase" evidence="14">
    <location>
        <begin position="454"/>
        <end position="659"/>
    </location>
</feature>
<proteinExistence type="inferred from homology"/>
<evidence type="ECO:0000256" key="1">
    <source>
        <dbReference type="ARBA" id="ARBA00004370"/>
    </source>
</evidence>
<feature type="region of interest" description="Disordered" evidence="13">
    <location>
        <begin position="1026"/>
        <end position="1046"/>
    </location>
</feature>
<dbReference type="SMART" id="SM00382">
    <property type="entry name" value="AAA"/>
    <property type="match status" value="2"/>
</dbReference>
<dbReference type="EMBL" id="OX365922">
    <property type="protein sequence ID" value="CAI4044732.1"/>
    <property type="molecule type" value="Genomic_DNA"/>
</dbReference>
<feature type="domain" description="AAA+ ATPase" evidence="14">
    <location>
        <begin position="731"/>
        <end position="867"/>
    </location>
</feature>
<evidence type="ECO:0000256" key="7">
    <source>
        <dbReference type="ARBA" id="ARBA00022840"/>
    </source>
</evidence>
<evidence type="ECO:0000313" key="16">
    <source>
        <dbReference type="Proteomes" id="UP001162090"/>
    </source>
</evidence>
<reference evidence="15" key="1">
    <citation type="submission" date="2022-10" db="EMBL/GenBank/DDBJ databases">
        <authorList>
            <person name="Byrne P K."/>
        </authorList>
    </citation>
    <scope>NUCLEOTIDE SEQUENCE</scope>
    <source>
        <strain evidence="15">CBS7001</strain>
    </source>
</reference>
<dbReference type="InterPro" id="IPR041569">
    <property type="entry name" value="AAA_lid_3"/>
</dbReference>
<dbReference type="Pfam" id="PF00004">
    <property type="entry name" value="AAA"/>
    <property type="match status" value="1"/>
</dbReference>
<dbReference type="GO" id="GO:0005778">
    <property type="term" value="C:peroxisomal membrane"/>
    <property type="evidence" value="ECO:0007669"/>
    <property type="project" value="TreeGrafter"/>
</dbReference>
<dbReference type="InterPro" id="IPR003593">
    <property type="entry name" value="AAA+_ATPase"/>
</dbReference>
<dbReference type="Gene3D" id="1.10.8.60">
    <property type="match status" value="2"/>
</dbReference>
<evidence type="ECO:0000256" key="9">
    <source>
        <dbReference type="ARBA" id="ARBA00023136"/>
    </source>
</evidence>
<evidence type="ECO:0000256" key="4">
    <source>
        <dbReference type="ARBA" id="ARBA00022593"/>
    </source>
</evidence>
<dbReference type="SUPFAM" id="SSF54585">
    <property type="entry name" value="Cdc48 domain 2-like"/>
    <property type="match status" value="1"/>
</dbReference>
<dbReference type="Proteomes" id="UP001162090">
    <property type="component" value="Chromosome 11"/>
</dbReference>
<dbReference type="FunFam" id="3.40.50.300:FF:000149">
    <property type="entry name" value="Nuclear valosin-containing protein-like"/>
    <property type="match status" value="1"/>
</dbReference>
<protein>
    <recommendedName>
        <fullName evidence="11">Peroxisomal ATPase PEX1</fullName>
    </recommendedName>
    <alternativeName>
        <fullName evidence="10">Peroxin-1</fullName>
    </alternativeName>
</protein>
<keyword evidence="7" id="KW-0067">ATP-binding</keyword>
<evidence type="ECO:0000256" key="10">
    <source>
        <dbReference type="ARBA" id="ARBA00032509"/>
    </source>
</evidence>
<keyword evidence="3" id="KW-0813">Transport</keyword>
<dbReference type="FunFam" id="3.10.330.10:FF:000016">
    <property type="entry name" value="AAA ATPase"/>
    <property type="match status" value="1"/>
</dbReference>
<keyword evidence="4" id="KW-0962">Peroxisome biogenesis</keyword>
<keyword evidence="6" id="KW-0378">Hydrolase</keyword>
<dbReference type="InterPro" id="IPR027417">
    <property type="entry name" value="P-loop_NTPase"/>
</dbReference>
<dbReference type="GO" id="GO:0016887">
    <property type="term" value="F:ATP hydrolysis activity"/>
    <property type="evidence" value="ECO:0007669"/>
    <property type="project" value="InterPro"/>
</dbReference>
<dbReference type="InterPro" id="IPR015342">
    <property type="entry name" value="PEX1-N_C-lobe"/>
</dbReference>
<evidence type="ECO:0000256" key="11">
    <source>
        <dbReference type="ARBA" id="ARBA00034532"/>
    </source>
</evidence>
<dbReference type="Pfam" id="PF09262">
    <property type="entry name" value="PEX-1N"/>
    <property type="match status" value="1"/>
</dbReference>
<dbReference type="InterPro" id="IPR050168">
    <property type="entry name" value="AAA_ATPase_domain"/>
</dbReference>
<evidence type="ECO:0000256" key="2">
    <source>
        <dbReference type="ARBA" id="ARBA00006914"/>
    </source>
</evidence>
<dbReference type="InterPro" id="IPR003959">
    <property type="entry name" value="ATPase_AAA_core"/>
</dbReference>
<dbReference type="Gene3D" id="3.40.50.300">
    <property type="entry name" value="P-loop containing nucleotide triphosphate hydrolases"/>
    <property type="match status" value="2"/>
</dbReference>
<organism evidence="15 16">
    <name type="scientific">Saccharomyces uvarum</name>
    <name type="common">Yeast</name>
    <name type="synonym">Saccharomyces bayanus var. uvarum</name>
    <dbReference type="NCBI Taxonomy" id="230603"/>
    <lineage>
        <taxon>Eukaryota</taxon>
        <taxon>Fungi</taxon>
        <taxon>Dikarya</taxon>
        <taxon>Ascomycota</taxon>
        <taxon>Saccharomycotina</taxon>
        <taxon>Saccharomycetes</taxon>
        <taxon>Saccharomycetales</taxon>
        <taxon>Saccharomycetaceae</taxon>
        <taxon>Saccharomyces</taxon>
    </lineage>
</organism>
<dbReference type="InterPro" id="IPR003960">
    <property type="entry name" value="ATPase_AAA_CS"/>
</dbReference>
<comment type="subcellular location">
    <subcellularLocation>
        <location evidence="1">Membrane</location>
    </subcellularLocation>
</comment>
<evidence type="ECO:0000256" key="5">
    <source>
        <dbReference type="ARBA" id="ARBA00022741"/>
    </source>
</evidence>
<dbReference type="AlphaFoldDB" id="A0AA35NJA1"/>
<evidence type="ECO:0000256" key="6">
    <source>
        <dbReference type="ARBA" id="ARBA00022801"/>
    </source>
</evidence>
<dbReference type="InterPro" id="IPR029067">
    <property type="entry name" value="CDC48_domain_2-like_sf"/>
</dbReference>
<comment type="similarity">
    <text evidence="2">Belongs to the AAA ATPase family.</text>
</comment>
<keyword evidence="8" id="KW-0653">Protein transport</keyword>
<dbReference type="Pfam" id="PF17862">
    <property type="entry name" value="AAA_lid_3"/>
    <property type="match status" value="1"/>
</dbReference>
<accession>A0AA35NJA1</accession>
<evidence type="ECO:0000313" key="15">
    <source>
        <dbReference type="EMBL" id="CAI4044732.1"/>
    </source>
</evidence>
<dbReference type="GO" id="GO:0016558">
    <property type="term" value="P:protein import into peroxisome matrix"/>
    <property type="evidence" value="ECO:0007669"/>
    <property type="project" value="TreeGrafter"/>
</dbReference>
<evidence type="ECO:0000256" key="8">
    <source>
        <dbReference type="ARBA" id="ARBA00022927"/>
    </source>
</evidence>
<evidence type="ECO:0000259" key="14">
    <source>
        <dbReference type="SMART" id="SM00382"/>
    </source>
</evidence>
<evidence type="ECO:0000256" key="12">
    <source>
        <dbReference type="ARBA" id="ARBA00048778"/>
    </source>
</evidence>
<dbReference type="GO" id="GO:0005829">
    <property type="term" value="C:cytosol"/>
    <property type="evidence" value="ECO:0007669"/>
    <property type="project" value="TreeGrafter"/>
</dbReference>
<evidence type="ECO:0000256" key="3">
    <source>
        <dbReference type="ARBA" id="ARBA00022448"/>
    </source>
</evidence>
<sequence length="1046" mass="118134">MTATNSLSFNNLKVQFSNSIVGNFLRLPHSIINVLESTNYAIQEFGIAIHSHNSDVPIVHLGWDGYDSASSDNTVLINPILANLYNFNQKSPLVDLYIQRYDHTRLATEVYVTPETSDDWEIIDANAMRFQNGEILHQTRIVTPGETLICYLDGIVTKFKIDKVVPEALTSARITDGSLVVVAPKVNKERSMKNEYHPNIDNNPNSDAFRPLKRKILRSTIRDNGLTEKDLFVVYVDDEIELSSTKGYVSIVQCNSRQSKKNEVDNKVVGVPPKKIGVRIKHEKQVPKNHIALSSHIWKALFTRPVNGTKINLEFLKTSGKNMKTGRNITVNIKYYGENLPLKDKDEYIKLLGESTLTNNLILPEEQILIELKKANAVQPLFDLNDLPKDSVQWEIAQMGKEEVKKVVEELLPKFQHIEGTDEFMHTSKNEDHFVNVNNTTQEMIEYITSPIVSSPAIILDGKQGMGKTRLLKEFMNIITNEHHIFVKYADCDTLRETSNLDKMQKLITEWCSLCYWYGPSLIVLDNVESLFGKPQSNDGDPSNSGKWDNPSKLLNFFMNQVTKMYSKNNRCVRVLFSGKEKTQINPLLFDKHFVSESWSLKAPDKQARTKLLEYFFSKNAMIKLRHDVQFSDLSLETEGFSPLDLKIFTEKVFYDLQLQKKCDNAVTRELFSRSLNGFTPSALRGVKLTKETNIKWTDIGALTGAKKILLETLEWPTKYEPIFANCPLRLRSGILLYGYPGCGKTLLASAVAQQCGLNFISVKGPEILNKFIGASEQNVRELFERAQSVKPCILFFDEFDSIAPKRGHDSTGVTDRVVNQLLTQMDGAEGLDGVYILAATSRPDLIDSALLRPGRLDKSVICNIPSEAERLDILETVVNSKDKDTGLKKFELEEDTDLAMIAQKTAGFSGADLQGLCYNAYLKSVHRYLSASTEPEQVSGDNDIEYFTINEKCPREENKLRLQTLLEQDQVRETKTKVSDGGAPKQTAIVTIDDLMEACQETKPSISMSELVKLRNIYSKFQTDRNGEMPNGENSVEIGSRLSLM</sequence>
<comment type="catalytic activity">
    <reaction evidence="12">
        <text>ATP + H2O = ADP + phosphate + H(+)</text>
        <dbReference type="Rhea" id="RHEA:13065"/>
        <dbReference type="ChEBI" id="CHEBI:15377"/>
        <dbReference type="ChEBI" id="CHEBI:15378"/>
        <dbReference type="ChEBI" id="CHEBI:30616"/>
        <dbReference type="ChEBI" id="CHEBI:43474"/>
        <dbReference type="ChEBI" id="CHEBI:456216"/>
    </reaction>
    <physiologicalReaction direction="left-to-right" evidence="12">
        <dbReference type="Rhea" id="RHEA:13066"/>
    </physiologicalReaction>
</comment>
<gene>
    <name evidence="15" type="primary">SUVC11G0200</name>
    <name evidence="15" type="ORF">SUVC_11G0200</name>
</gene>